<feature type="region of interest" description="Disordered" evidence="1">
    <location>
        <begin position="167"/>
        <end position="187"/>
    </location>
</feature>
<reference evidence="2" key="2">
    <citation type="submission" date="2023-05" db="EMBL/GenBank/DDBJ databases">
        <authorList>
            <consortium name="Lawrence Berkeley National Laboratory"/>
            <person name="Steindorff A."/>
            <person name="Hensen N."/>
            <person name="Bonometti L."/>
            <person name="Westerberg I."/>
            <person name="Brannstrom I.O."/>
            <person name="Guillou S."/>
            <person name="Cros-Aarteil S."/>
            <person name="Calhoun S."/>
            <person name="Haridas S."/>
            <person name="Kuo A."/>
            <person name="Mondo S."/>
            <person name="Pangilinan J."/>
            <person name="Riley R."/>
            <person name="Labutti K."/>
            <person name="Andreopoulos B."/>
            <person name="Lipzen A."/>
            <person name="Chen C."/>
            <person name="Yanf M."/>
            <person name="Daum C."/>
            <person name="Ng V."/>
            <person name="Clum A."/>
            <person name="Ohm R."/>
            <person name="Martin F."/>
            <person name="Silar P."/>
            <person name="Natvig D."/>
            <person name="Lalanne C."/>
            <person name="Gautier V."/>
            <person name="Ament-Velasquez S.L."/>
            <person name="Kruys A."/>
            <person name="Hutchinson M.I."/>
            <person name="Powell A.J."/>
            <person name="Barry K."/>
            <person name="Miller A.N."/>
            <person name="Grigoriev I.V."/>
            <person name="Debuchy R."/>
            <person name="Gladieux P."/>
            <person name="Thoren M.H."/>
            <person name="Johannesson H."/>
        </authorList>
    </citation>
    <scope>NUCLEOTIDE SEQUENCE</scope>
    <source>
        <strain evidence="2">PSN243</strain>
    </source>
</reference>
<protein>
    <submittedName>
        <fullName evidence="2">Uncharacterized protein</fullName>
    </submittedName>
</protein>
<comment type="caution">
    <text evidence="2">The sequence shown here is derived from an EMBL/GenBank/DDBJ whole genome shotgun (WGS) entry which is preliminary data.</text>
</comment>
<evidence type="ECO:0000256" key="1">
    <source>
        <dbReference type="SAM" id="MobiDB-lite"/>
    </source>
</evidence>
<dbReference type="EMBL" id="MU865946">
    <property type="protein sequence ID" value="KAK4447924.1"/>
    <property type="molecule type" value="Genomic_DNA"/>
</dbReference>
<keyword evidence="3" id="KW-1185">Reference proteome</keyword>
<gene>
    <name evidence="2" type="ORF">QBC34DRAFT_121915</name>
</gene>
<accession>A0AAV9GIU1</accession>
<proteinExistence type="predicted"/>
<reference evidence="2" key="1">
    <citation type="journal article" date="2023" name="Mol. Phylogenet. Evol.">
        <title>Genome-scale phylogeny and comparative genomics of the fungal order Sordariales.</title>
        <authorList>
            <person name="Hensen N."/>
            <person name="Bonometti L."/>
            <person name="Westerberg I."/>
            <person name="Brannstrom I.O."/>
            <person name="Guillou S."/>
            <person name="Cros-Aarteil S."/>
            <person name="Calhoun S."/>
            <person name="Haridas S."/>
            <person name="Kuo A."/>
            <person name="Mondo S."/>
            <person name="Pangilinan J."/>
            <person name="Riley R."/>
            <person name="LaButti K."/>
            <person name="Andreopoulos B."/>
            <person name="Lipzen A."/>
            <person name="Chen C."/>
            <person name="Yan M."/>
            <person name="Daum C."/>
            <person name="Ng V."/>
            <person name="Clum A."/>
            <person name="Steindorff A."/>
            <person name="Ohm R.A."/>
            <person name="Martin F."/>
            <person name="Silar P."/>
            <person name="Natvig D.O."/>
            <person name="Lalanne C."/>
            <person name="Gautier V."/>
            <person name="Ament-Velasquez S.L."/>
            <person name="Kruys A."/>
            <person name="Hutchinson M.I."/>
            <person name="Powell A.J."/>
            <person name="Barry K."/>
            <person name="Miller A.N."/>
            <person name="Grigoriev I.V."/>
            <person name="Debuchy R."/>
            <person name="Gladieux P."/>
            <person name="Hiltunen Thoren M."/>
            <person name="Johannesson H."/>
        </authorList>
    </citation>
    <scope>NUCLEOTIDE SEQUENCE</scope>
    <source>
        <strain evidence="2">PSN243</strain>
    </source>
</reference>
<evidence type="ECO:0000313" key="3">
    <source>
        <dbReference type="Proteomes" id="UP001321760"/>
    </source>
</evidence>
<name>A0AAV9GIU1_9PEZI</name>
<organism evidence="2 3">
    <name type="scientific">Podospora aff. communis PSN243</name>
    <dbReference type="NCBI Taxonomy" id="3040156"/>
    <lineage>
        <taxon>Eukaryota</taxon>
        <taxon>Fungi</taxon>
        <taxon>Dikarya</taxon>
        <taxon>Ascomycota</taxon>
        <taxon>Pezizomycotina</taxon>
        <taxon>Sordariomycetes</taxon>
        <taxon>Sordariomycetidae</taxon>
        <taxon>Sordariales</taxon>
        <taxon>Podosporaceae</taxon>
        <taxon>Podospora</taxon>
    </lineage>
</organism>
<dbReference type="Proteomes" id="UP001321760">
    <property type="component" value="Unassembled WGS sequence"/>
</dbReference>
<evidence type="ECO:0000313" key="2">
    <source>
        <dbReference type="EMBL" id="KAK4447924.1"/>
    </source>
</evidence>
<sequence>MLPPGHGPIIGPPSVRLRLASHSSPHQPAMLSCLVLLVGRWEGGVIVDDSEERSAGVCSEATWAYQAVPGLRSTQARDRDHEGDHMACGGHGDSLLRCEVRGAWGGLERGHHRLFFLVNVVVRCRGLRLPPICACMPSRTEPKFGTHAHKRASATVVDAGHYRYLSTGKSGRAGRHHPLDGGQSAPFSDAQTVEVPARMISTPN</sequence>
<dbReference type="AlphaFoldDB" id="A0AAV9GIU1"/>